<dbReference type="InterPro" id="IPR036084">
    <property type="entry name" value="Ser_inhib-like_sf"/>
</dbReference>
<evidence type="ECO:0000259" key="5">
    <source>
        <dbReference type="PROSITE" id="PS01225"/>
    </source>
</evidence>
<feature type="domain" description="CTCK" evidence="5">
    <location>
        <begin position="391"/>
        <end position="490"/>
    </location>
</feature>
<evidence type="ECO:0000259" key="6">
    <source>
        <dbReference type="PROSITE" id="PS50184"/>
    </source>
</evidence>
<evidence type="ECO:0000313" key="7">
    <source>
        <dbReference type="EMBL" id="CAG2205270.1"/>
    </source>
</evidence>
<dbReference type="SUPFAM" id="SSF82895">
    <property type="entry name" value="TSP-1 type 1 repeat"/>
    <property type="match status" value="3"/>
</dbReference>
<keyword evidence="2" id="KW-0677">Repeat</keyword>
<keyword evidence="1" id="KW-0732">Signal</keyword>
<dbReference type="EMBL" id="CAJPWZ010001020">
    <property type="protein sequence ID" value="CAG2205270.1"/>
    <property type="molecule type" value="Genomic_DNA"/>
</dbReference>
<sequence>MFVLKGCEWNEWTDWGECDSNCETGVKRRYRTLNIGELKFCGNDMETESCEPKDTTECHVCEVDGVSYALGDLINTQNGGCVKCYCYSDGPQCVNDPNTNVDGNWNEWTSWSICTTSCEGGMKTRTRQCNNPLPMCNGSPCQGQNQEYEQCNIDVLCCTTNDWSDWTECPTSCSNGENQVRTRQFVGQFNSTTCPGVELVDTRECTVTNCECIYNYVPADQCYSNNGEDCGSGVRELLGTLQSGSDDCADQDTIYEQCHLPSCECEKENEMWSVYSTCVEKYCANITSPVEMSADCDHEGCICGEGFFRNELHECVTFEECAKCRYNDVDYMPGDFIINSEERCEICECINGEVKCTRQCDEPTECLPGEVLDYETDDACCRSCIPEQTTCKMVTERKVLEYGIGSSLCRTNGSIEISYCSGGCGTSFMAPLLVLDAIDTSMSFNKQCKCCSGTTERFQILDIVCVDPVGPTKAYIPVIKAGSCKCDACLSTESGEVQEKLRK</sequence>
<comment type="caution">
    <text evidence="4">Lacks conserved residue(s) required for the propagation of feature annotation.</text>
</comment>
<dbReference type="Proteomes" id="UP000683360">
    <property type="component" value="Unassembled WGS sequence"/>
</dbReference>
<dbReference type="InterPro" id="IPR036383">
    <property type="entry name" value="TSP1_rpt_sf"/>
</dbReference>
<dbReference type="SUPFAM" id="SSF57567">
    <property type="entry name" value="Serine protease inhibitors"/>
    <property type="match status" value="1"/>
</dbReference>
<dbReference type="AlphaFoldDB" id="A0A8S3REQ2"/>
<dbReference type="PROSITE" id="PS50184">
    <property type="entry name" value="VWFC_2"/>
    <property type="match status" value="1"/>
</dbReference>
<evidence type="ECO:0000256" key="2">
    <source>
        <dbReference type="ARBA" id="ARBA00022737"/>
    </source>
</evidence>
<proteinExistence type="predicted"/>
<evidence type="ECO:0000313" key="8">
    <source>
        <dbReference type="Proteomes" id="UP000683360"/>
    </source>
</evidence>
<gene>
    <name evidence="7" type="ORF">MEDL_19676</name>
</gene>
<reference evidence="7" key="1">
    <citation type="submission" date="2021-03" db="EMBL/GenBank/DDBJ databases">
        <authorList>
            <person name="Bekaert M."/>
        </authorList>
    </citation>
    <scope>NUCLEOTIDE SEQUENCE</scope>
</reference>
<evidence type="ECO:0000256" key="4">
    <source>
        <dbReference type="PROSITE-ProRule" id="PRU00039"/>
    </source>
</evidence>
<keyword evidence="8" id="KW-1185">Reference proteome</keyword>
<feature type="domain" description="VWFC" evidence="6">
    <location>
        <begin position="322"/>
        <end position="385"/>
    </location>
</feature>
<evidence type="ECO:0000256" key="1">
    <source>
        <dbReference type="ARBA" id="ARBA00022729"/>
    </source>
</evidence>
<comment type="caution">
    <text evidence="7">The sequence shown here is derived from an EMBL/GenBank/DDBJ whole genome shotgun (WGS) entry which is preliminary data.</text>
</comment>
<dbReference type="InterPro" id="IPR052065">
    <property type="entry name" value="Compl_asym_regulator"/>
</dbReference>
<dbReference type="Gene3D" id="2.20.100.10">
    <property type="entry name" value="Thrombospondin type-1 (TSP1) repeat"/>
    <property type="match status" value="3"/>
</dbReference>
<dbReference type="Gene3D" id="2.10.25.10">
    <property type="entry name" value="Laminin"/>
    <property type="match status" value="1"/>
</dbReference>
<dbReference type="OrthoDB" id="6097666at2759"/>
<dbReference type="PANTHER" id="PTHR22906">
    <property type="entry name" value="PROPERDIN"/>
    <property type="match status" value="1"/>
</dbReference>
<dbReference type="FunFam" id="2.20.100.10:FF:000007">
    <property type="entry name" value="Thrombospondin 1"/>
    <property type="match status" value="1"/>
</dbReference>
<dbReference type="InterPro" id="IPR001007">
    <property type="entry name" value="VWF_dom"/>
</dbReference>
<dbReference type="PRINTS" id="PR01705">
    <property type="entry name" value="TSP1REPEAT"/>
</dbReference>
<dbReference type="CDD" id="cd19941">
    <property type="entry name" value="TIL"/>
    <property type="match status" value="1"/>
</dbReference>
<name>A0A8S3REQ2_MYTED</name>
<evidence type="ECO:0000256" key="3">
    <source>
        <dbReference type="ARBA" id="ARBA00023157"/>
    </source>
</evidence>
<keyword evidence="3" id="KW-1015">Disulfide bond</keyword>
<evidence type="ECO:0008006" key="9">
    <source>
        <dbReference type="Google" id="ProtNLM"/>
    </source>
</evidence>
<dbReference type="Pfam" id="PF00090">
    <property type="entry name" value="TSP_1"/>
    <property type="match status" value="3"/>
</dbReference>
<dbReference type="InterPro" id="IPR006207">
    <property type="entry name" value="Cys_knot_C"/>
</dbReference>
<protein>
    <recommendedName>
        <fullName evidence="9">CTCK domain-containing protein</fullName>
    </recommendedName>
</protein>
<dbReference type="PROSITE" id="PS50092">
    <property type="entry name" value="TSP1"/>
    <property type="match status" value="3"/>
</dbReference>
<dbReference type="SMART" id="SM00209">
    <property type="entry name" value="TSP1"/>
    <property type="match status" value="3"/>
</dbReference>
<dbReference type="InterPro" id="IPR000884">
    <property type="entry name" value="TSP1_rpt"/>
</dbReference>
<organism evidence="7 8">
    <name type="scientific">Mytilus edulis</name>
    <name type="common">Blue mussel</name>
    <dbReference type="NCBI Taxonomy" id="6550"/>
    <lineage>
        <taxon>Eukaryota</taxon>
        <taxon>Metazoa</taxon>
        <taxon>Spiralia</taxon>
        <taxon>Lophotrochozoa</taxon>
        <taxon>Mollusca</taxon>
        <taxon>Bivalvia</taxon>
        <taxon>Autobranchia</taxon>
        <taxon>Pteriomorphia</taxon>
        <taxon>Mytilida</taxon>
        <taxon>Mytiloidea</taxon>
        <taxon>Mytilidae</taxon>
        <taxon>Mytilinae</taxon>
        <taxon>Mytilus</taxon>
    </lineage>
</organism>
<dbReference type="PROSITE" id="PS01225">
    <property type="entry name" value="CTCK_2"/>
    <property type="match status" value="1"/>
</dbReference>
<accession>A0A8S3REQ2</accession>